<dbReference type="InterPro" id="IPR036590">
    <property type="entry name" value="SRAP-like"/>
</dbReference>
<evidence type="ECO:0000256" key="11">
    <source>
        <dbReference type="ARBA" id="ARBA00031130"/>
    </source>
</evidence>
<sequence length="335" mass="37598">MCGRCACALDPQDIRRACSYNCSKAAAESQSASSTVVEPVWITANKGQEYYPSYNVAPQSNTPVLISDQHHHVQRLLSDYEEKTERVIQVMKWGLVPQWHRGSDCKSFPTLLNNCRFDGMFDKPSFRPAISRRQRCVVLCQGFYEWKRDKKKKEKQPYFVYFKDGALSLDKKSEATALSPPAPPPSSRLLTLAGLYDVWTPDSFSSEDTLSSLYTYTVITVDATPSFNDIHDRLPAVLEDDTAISMWLDTSIPTSQAVRCFNPRGSDSLSWHPVSSYVNNVRNKSSECVVKINEELKKKGTLHNWFKSASSSSVSCSVTPAGDSPPLPKRSKKEC</sequence>
<keyword evidence="7" id="KW-0238">DNA-binding</keyword>
<keyword evidence="3" id="KW-0645">Protease</keyword>
<dbReference type="Pfam" id="PF02586">
    <property type="entry name" value="SRAP"/>
    <property type="match status" value="1"/>
</dbReference>
<dbReference type="GO" id="GO:0016829">
    <property type="term" value="F:lyase activity"/>
    <property type="evidence" value="ECO:0007669"/>
    <property type="project" value="UniProtKB-KW"/>
</dbReference>
<evidence type="ECO:0000256" key="7">
    <source>
        <dbReference type="ARBA" id="ARBA00023125"/>
    </source>
</evidence>
<dbReference type="EnsemblMetazoa" id="Aqu2.1.34194_001">
    <property type="protein sequence ID" value="Aqu2.1.34194_001"/>
    <property type="gene ID" value="Aqu2.1.34194"/>
</dbReference>
<evidence type="ECO:0000256" key="6">
    <source>
        <dbReference type="ARBA" id="ARBA00023124"/>
    </source>
</evidence>
<dbReference type="KEGG" id="aqu:100636280"/>
<gene>
    <name evidence="13" type="primary">100636280</name>
</gene>
<dbReference type="Proteomes" id="UP000007879">
    <property type="component" value="Unassembled WGS sequence"/>
</dbReference>
<dbReference type="GO" id="GO:0003697">
    <property type="term" value="F:single-stranded DNA binding"/>
    <property type="evidence" value="ECO:0007669"/>
    <property type="project" value="InterPro"/>
</dbReference>
<dbReference type="SUPFAM" id="SSF143081">
    <property type="entry name" value="BB1717-like"/>
    <property type="match status" value="1"/>
</dbReference>
<reference evidence="13" key="2">
    <citation type="submission" date="2017-05" db="UniProtKB">
        <authorList>
            <consortium name="EnsemblMetazoa"/>
        </authorList>
    </citation>
    <scope>IDENTIFICATION</scope>
</reference>
<dbReference type="Gene3D" id="3.90.1680.10">
    <property type="entry name" value="SOS response associated peptidase-like"/>
    <property type="match status" value="1"/>
</dbReference>
<keyword evidence="5" id="KW-0378">Hydrolase</keyword>
<keyword evidence="6" id="KW-0190">Covalent protein-DNA linkage</keyword>
<dbReference type="InterPro" id="IPR003738">
    <property type="entry name" value="SRAP"/>
</dbReference>
<proteinExistence type="inferred from homology"/>
<dbReference type="GO" id="GO:0006508">
    <property type="term" value="P:proteolysis"/>
    <property type="evidence" value="ECO:0007669"/>
    <property type="project" value="UniProtKB-KW"/>
</dbReference>
<keyword evidence="4" id="KW-0227">DNA damage</keyword>
<dbReference type="OMA" id="SYNKGPQ"/>
<dbReference type="GO" id="GO:0008233">
    <property type="term" value="F:peptidase activity"/>
    <property type="evidence" value="ECO:0007669"/>
    <property type="project" value="UniProtKB-KW"/>
</dbReference>
<name>A0A1X7V325_AMPQE</name>
<dbReference type="EnsemblMetazoa" id="XM_003385900.3">
    <property type="protein sequence ID" value="XP_003385948.1"/>
    <property type="gene ID" value="LOC100636280"/>
</dbReference>
<dbReference type="AlphaFoldDB" id="A0A1X7V325"/>
<evidence type="ECO:0000313" key="14">
    <source>
        <dbReference type="Proteomes" id="UP000007879"/>
    </source>
</evidence>
<keyword evidence="8" id="KW-0456">Lyase</keyword>
<dbReference type="InParanoid" id="A0A1X7V325"/>
<evidence type="ECO:0000313" key="13">
    <source>
        <dbReference type="EnsemblMetazoa" id="Aqu2.1.34194_001"/>
    </source>
</evidence>
<keyword evidence="14" id="KW-1185">Reference proteome</keyword>
<evidence type="ECO:0000256" key="1">
    <source>
        <dbReference type="ARBA" id="ARBA00008136"/>
    </source>
</evidence>
<dbReference type="OrthoDB" id="2111841at2759"/>
<accession>A0A1X7V325</accession>
<feature type="region of interest" description="Disordered" evidence="12">
    <location>
        <begin position="311"/>
        <end position="335"/>
    </location>
</feature>
<evidence type="ECO:0000256" key="12">
    <source>
        <dbReference type="SAM" id="MobiDB-lite"/>
    </source>
</evidence>
<protein>
    <recommendedName>
        <fullName evidence="2">Abasic site processing protein HMCES</fullName>
    </recommendedName>
    <alternativeName>
        <fullName evidence="9">Embryonic stem cell-specific 5-hydroxymethylcytosine-binding protein</fullName>
    </alternativeName>
    <alternativeName>
        <fullName evidence="10">Peptidase HMCES</fullName>
    </alternativeName>
    <alternativeName>
        <fullName evidence="11">SRAP domain-containing protein 1</fullName>
    </alternativeName>
</protein>
<dbReference type="PANTHER" id="PTHR13604:SF0">
    <property type="entry name" value="ABASIC SITE PROCESSING PROTEIN HMCES"/>
    <property type="match status" value="1"/>
</dbReference>
<dbReference type="PANTHER" id="PTHR13604">
    <property type="entry name" value="DC12-RELATED"/>
    <property type="match status" value="1"/>
</dbReference>
<evidence type="ECO:0000256" key="4">
    <source>
        <dbReference type="ARBA" id="ARBA00022763"/>
    </source>
</evidence>
<evidence type="ECO:0000256" key="9">
    <source>
        <dbReference type="ARBA" id="ARBA00030390"/>
    </source>
</evidence>
<evidence type="ECO:0000256" key="2">
    <source>
        <dbReference type="ARBA" id="ARBA00015888"/>
    </source>
</evidence>
<dbReference type="eggNOG" id="KOG2618">
    <property type="taxonomic scope" value="Eukaryota"/>
</dbReference>
<evidence type="ECO:0000256" key="10">
    <source>
        <dbReference type="ARBA" id="ARBA00030898"/>
    </source>
</evidence>
<reference evidence="14" key="1">
    <citation type="journal article" date="2010" name="Nature">
        <title>The Amphimedon queenslandica genome and the evolution of animal complexity.</title>
        <authorList>
            <person name="Srivastava M."/>
            <person name="Simakov O."/>
            <person name="Chapman J."/>
            <person name="Fahey B."/>
            <person name="Gauthier M.E."/>
            <person name="Mitros T."/>
            <person name="Richards G.S."/>
            <person name="Conaco C."/>
            <person name="Dacre M."/>
            <person name="Hellsten U."/>
            <person name="Larroux C."/>
            <person name="Putnam N.H."/>
            <person name="Stanke M."/>
            <person name="Adamska M."/>
            <person name="Darling A."/>
            <person name="Degnan S.M."/>
            <person name="Oakley T.H."/>
            <person name="Plachetzki D.C."/>
            <person name="Zhai Y."/>
            <person name="Adamski M."/>
            <person name="Calcino A."/>
            <person name="Cummins S.F."/>
            <person name="Goodstein D.M."/>
            <person name="Harris C."/>
            <person name="Jackson D.J."/>
            <person name="Leys S.P."/>
            <person name="Shu S."/>
            <person name="Woodcroft B.J."/>
            <person name="Vervoort M."/>
            <person name="Kosik K.S."/>
            <person name="Manning G."/>
            <person name="Degnan B.M."/>
            <person name="Rokhsar D.S."/>
        </authorList>
    </citation>
    <scope>NUCLEOTIDE SEQUENCE [LARGE SCALE GENOMIC DNA]</scope>
</reference>
<dbReference type="GO" id="GO:0106300">
    <property type="term" value="P:protein-DNA covalent cross-linking repair"/>
    <property type="evidence" value="ECO:0007669"/>
    <property type="project" value="InterPro"/>
</dbReference>
<evidence type="ECO:0000256" key="3">
    <source>
        <dbReference type="ARBA" id="ARBA00022670"/>
    </source>
</evidence>
<dbReference type="STRING" id="400682.A0A1X7V325"/>
<evidence type="ECO:0000256" key="5">
    <source>
        <dbReference type="ARBA" id="ARBA00022801"/>
    </source>
</evidence>
<dbReference type="FunCoup" id="A0A1X7V325">
    <property type="interactions" value="121"/>
</dbReference>
<organism evidence="13">
    <name type="scientific">Amphimedon queenslandica</name>
    <name type="common">Sponge</name>
    <dbReference type="NCBI Taxonomy" id="400682"/>
    <lineage>
        <taxon>Eukaryota</taxon>
        <taxon>Metazoa</taxon>
        <taxon>Porifera</taxon>
        <taxon>Demospongiae</taxon>
        <taxon>Heteroscleromorpha</taxon>
        <taxon>Haplosclerida</taxon>
        <taxon>Niphatidae</taxon>
        <taxon>Amphimedon</taxon>
    </lineage>
</organism>
<comment type="similarity">
    <text evidence="1">Belongs to the SOS response-associated peptidase family.</text>
</comment>
<evidence type="ECO:0000256" key="8">
    <source>
        <dbReference type="ARBA" id="ARBA00023239"/>
    </source>
</evidence>